<reference evidence="3" key="2">
    <citation type="submission" date="2023-07" db="EMBL/GenBank/DDBJ databases">
        <title>Description of novel Chryseobacterium sp. strain C-2.</title>
        <authorList>
            <person name="Saticioglu I.B."/>
        </authorList>
    </citation>
    <scope>NUCLEOTIDE SEQUENCE [LARGE SCALE GENOMIC DNA]</scope>
    <source>
        <strain evidence="3">C-2</strain>
    </source>
</reference>
<dbReference type="RefSeq" id="WP_191178990.1">
    <property type="nucleotide sequence ID" value="NZ_JACXXP010000006.1"/>
</dbReference>
<dbReference type="Proteomes" id="UP000603715">
    <property type="component" value="Unassembled WGS sequence"/>
</dbReference>
<dbReference type="EMBL" id="JACXXP010000006">
    <property type="protein sequence ID" value="MBD3904440.1"/>
    <property type="molecule type" value="Genomic_DNA"/>
</dbReference>
<keyword evidence="3" id="KW-1185">Reference proteome</keyword>
<evidence type="ECO:0000313" key="1">
    <source>
        <dbReference type="EMBL" id="MBD3904440.1"/>
    </source>
</evidence>
<proteinExistence type="predicted"/>
<dbReference type="AlphaFoldDB" id="A0A9Q3USA9"/>
<name>A0A9Q3USA9_9FLAO</name>
<reference evidence="2" key="1">
    <citation type="submission" date="2021-11" db="EMBL/GenBank/DDBJ databases">
        <title>Description of novel Chryseobacterium species.</title>
        <authorList>
            <person name="Saticioglu I.B."/>
            <person name="Ay H."/>
            <person name="Altun S."/>
            <person name="Duman M."/>
        </authorList>
    </citation>
    <scope>NUCLEOTIDE SEQUENCE</scope>
    <source>
        <strain evidence="2">C-39</strain>
    </source>
</reference>
<sequence length="58" mass="6964">MDAFLRNILEQMPLSELESLVEQKRKMLAPKKRTQDDEIKEYLLKNVLKYKNKLISKN</sequence>
<dbReference type="EMBL" id="JAJJML010000001">
    <property type="protein sequence ID" value="MCC9032741.1"/>
    <property type="molecule type" value="Genomic_DNA"/>
</dbReference>
<dbReference type="Proteomes" id="UP001107960">
    <property type="component" value="Unassembled WGS sequence"/>
</dbReference>
<reference evidence="1" key="3">
    <citation type="submission" date="2024-05" db="EMBL/GenBank/DDBJ databases">
        <title>Description of novel Chryseobacterium sp. strain C-2.</title>
        <authorList>
            <person name="Saticioglu I.B."/>
        </authorList>
    </citation>
    <scope>NUCLEOTIDE SEQUENCE</scope>
    <source>
        <strain evidence="1">C-2</strain>
    </source>
</reference>
<evidence type="ECO:0000313" key="3">
    <source>
        <dbReference type="Proteomes" id="UP000603715"/>
    </source>
</evidence>
<accession>A0A9Q3USA9</accession>
<protein>
    <submittedName>
        <fullName evidence="2">Uncharacterized protein</fullName>
    </submittedName>
</protein>
<gene>
    <name evidence="1" type="ORF">IEW27_07525</name>
    <name evidence="2" type="ORF">LNP80_00535</name>
</gene>
<comment type="caution">
    <text evidence="2">The sequence shown here is derived from an EMBL/GenBank/DDBJ whole genome shotgun (WGS) entry which is preliminary data.</text>
</comment>
<organism evidence="2 4">
    <name type="scientific">Chryseobacterium muglaense</name>
    <dbReference type="NCBI Taxonomy" id="2893752"/>
    <lineage>
        <taxon>Bacteria</taxon>
        <taxon>Pseudomonadati</taxon>
        <taxon>Bacteroidota</taxon>
        <taxon>Flavobacteriia</taxon>
        <taxon>Flavobacteriales</taxon>
        <taxon>Weeksellaceae</taxon>
        <taxon>Chryseobacterium group</taxon>
        <taxon>Chryseobacterium</taxon>
    </lineage>
</organism>
<evidence type="ECO:0000313" key="2">
    <source>
        <dbReference type="EMBL" id="MCC9032741.1"/>
    </source>
</evidence>
<evidence type="ECO:0000313" key="4">
    <source>
        <dbReference type="Proteomes" id="UP001107960"/>
    </source>
</evidence>